<evidence type="ECO:0000256" key="6">
    <source>
        <dbReference type="ARBA" id="ARBA00022960"/>
    </source>
</evidence>
<dbReference type="PANTHER" id="PTHR30582">
    <property type="entry name" value="L,D-TRANSPEPTIDASE"/>
    <property type="match status" value="1"/>
</dbReference>
<protein>
    <submittedName>
        <fullName evidence="12">L,D-transpeptidase</fullName>
    </submittedName>
</protein>
<comment type="similarity">
    <text evidence="2">Belongs to the YkuD family.</text>
</comment>
<keyword evidence="3" id="KW-0328">Glycosyltransferase</keyword>
<dbReference type="InterPro" id="IPR038063">
    <property type="entry name" value="Transpep_catalytic_dom"/>
</dbReference>
<evidence type="ECO:0000256" key="8">
    <source>
        <dbReference type="ARBA" id="ARBA00023316"/>
    </source>
</evidence>
<dbReference type="RefSeq" id="WP_060581073.1">
    <property type="nucleotide sequence ID" value="NZ_CAXURO020000002.1"/>
</dbReference>
<dbReference type="GO" id="GO:0071972">
    <property type="term" value="F:peptidoglycan L,D-transpeptidase activity"/>
    <property type="evidence" value="ECO:0007669"/>
    <property type="project" value="TreeGrafter"/>
</dbReference>
<name>A0A9Q8YDH4_ENSAD</name>
<dbReference type="OrthoDB" id="8478453at2"/>
<geneLocation type="plasmid" evidence="12 13">
    <name>pA</name>
</geneLocation>
<keyword evidence="7 9" id="KW-0573">Peptidoglycan synthesis</keyword>
<proteinExistence type="inferred from homology"/>
<dbReference type="Pfam" id="PF03734">
    <property type="entry name" value="YkuD"/>
    <property type="match status" value="1"/>
</dbReference>
<keyword evidence="6 9" id="KW-0133">Cell shape</keyword>
<dbReference type="PROSITE" id="PS51257">
    <property type="entry name" value="PROKAR_LIPOPROTEIN"/>
    <property type="match status" value="1"/>
</dbReference>
<reference evidence="12" key="1">
    <citation type="submission" date="2022-06" db="EMBL/GenBank/DDBJ databases">
        <title>Physiological and biochemical characterization and genomic elucidation of a strain of the genus Ensifer adhaerens M8 that combines arsenic oxidation and chromium reduction.</title>
        <authorList>
            <person name="Li X."/>
            <person name="Yu c."/>
        </authorList>
    </citation>
    <scope>NUCLEOTIDE SEQUENCE</scope>
    <source>
        <strain evidence="12">M8</strain>
        <plasmid evidence="12">pA</plasmid>
    </source>
</reference>
<dbReference type="SUPFAM" id="SSF141523">
    <property type="entry name" value="L,D-transpeptidase catalytic domain-like"/>
    <property type="match status" value="1"/>
</dbReference>
<dbReference type="AlphaFoldDB" id="A0A9Q8YDH4"/>
<evidence type="ECO:0000259" key="11">
    <source>
        <dbReference type="PROSITE" id="PS52029"/>
    </source>
</evidence>
<feature type="domain" description="L,D-TPase catalytic" evidence="11">
    <location>
        <begin position="99"/>
        <end position="238"/>
    </location>
</feature>
<evidence type="ECO:0000256" key="9">
    <source>
        <dbReference type="PROSITE-ProRule" id="PRU01373"/>
    </source>
</evidence>
<dbReference type="GO" id="GO:0005576">
    <property type="term" value="C:extracellular region"/>
    <property type="evidence" value="ECO:0007669"/>
    <property type="project" value="TreeGrafter"/>
</dbReference>
<comment type="pathway">
    <text evidence="1 9">Cell wall biogenesis; peptidoglycan biosynthesis.</text>
</comment>
<accession>A0A9Q8YDH4</accession>
<keyword evidence="4" id="KW-0808">Transferase</keyword>
<dbReference type="CDD" id="cd16913">
    <property type="entry name" value="YkuD_like"/>
    <property type="match status" value="1"/>
</dbReference>
<evidence type="ECO:0000256" key="4">
    <source>
        <dbReference type="ARBA" id="ARBA00022679"/>
    </source>
</evidence>
<dbReference type="InterPro" id="IPR005490">
    <property type="entry name" value="LD_TPept_cat_dom"/>
</dbReference>
<dbReference type="PANTHER" id="PTHR30582:SF24">
    <property type="entry name" value="L,D-TRANSPEPTIDASE ERFK_SRFK-RELATED"/>
    <property type="match status" value="1"/>
</dbReference>
<organism evidence="12 13">
    <name type="scientific">Ensifer adhaerens</name>
    <name type="common">Sinorhizobium morelense</name>
    <dbReference type="NCBI Taxonomy" id="106592"/>
    <lineage>
        <taxon>Bacteria</taxon>
        <taxon>Pseudomonadati</taxon>
        <taxon>Pseudomonadota</taxon>
        <taxon>Alphaproteobacteria</taxon>
        <taxon>Hyphomicrobiales</taxon>
        <taxon>Rhizobiaceae</taxon>
        <taxon>Sinorhizobium/Ensifer group</taxon>
        <taxon>Ensifer</taxon>
    </lineage>
</organism>
<keyword evidence="5" id="KW-0378">Hydrolase</keyword>
<evidence type="ECO:0000256" key="10">
    <source>
        <dbReference type="SAM" id="MobiDB-lite"/>
    </source>
</evidence>
<dbReference type="InterPro" id="IPR050979">
    <property type="entry name" value="LD-transpeptidase"/>
</dbReference>
<dbReference type="Gene3D" id="2.40.440.10">
    <property type="entry name" value="L,D-transpeptidase catalytic domain-like"/>
    <property type="match status" value="1"/>
</dbReference>
<dbReference type="GO" id="GO:0016757">
    <property type="term" value="F:glycosyltransferase activity"/>
    <property type="evidence" value="ECO:0007669"/>
    <property type="project" value="UniProtKB-KW"/>
</dbReference>
<evidence type="ECO:0000313" key="13">
    <source>
        <dbReference type="Proteomes" id="UP001055460"/>
    </source>
</evidence>
<keyword evidence="12" id="KW-0614">Plasmid</keyword>
<keyword evidence="8 9" id="KW-0961">Cell wall biogenesis/degradation</keyword>
<dbReference type="GO" id="GO:0018104">
    <property type="term" value="P:peptidoglycan-protein cross-linking"/>
    <property type="evidence" value="ECO:0007669"/>
    <property type="project" value="TreeGrafter"/>
</dbReference>
<evidence type="ECO:0000256" key="3">
    <source>
        <dbReference type="ARBA" id="ARBA00022676"/>
    </source>
</evidence>
<dbReference type="EMBL" id="CP098808">
    <property type="protein sequence ID" value="USJ25962.1"/>
    <property type="molecule type" value="Genomic_DNA"/>
</dbReference>
<dbReference type="GO" id="GO:0008360">
    <property type="term" value="P:regulation of cell shape"/>
    <property type="evidence" value="ECO:0007669"/>
    <property type="project" value="UniProtKB-UniRule"/>
</dbReference>
<evidence type="ECO:0000256" key="2">
    <source>
        <dbReference type="ARBA" id="ARBA00005992"/>
    </source>
</evidence>
<evidence type="ECO:0000256" key="1">
    <source>
        <dbReference type="ARBA" id="ARBA00004752"/>
    </source>
</evidence>
<dbReference type="Proteomes" id="UP001055460">
    <property type="component" value="Plasmid pA"/>
</dbReference>
<dbReference type="GO" id="GO:0071555">
    <property type="term" value="P:cell wall organization"/>
    <property type="evidence" value="ECO:0007669"/>
    <property type="project" value="UniProtKB-UniRule"/>
</dbReference>
<feature type="active site" description="Proton donor/acceptor" evidence="9">
    <location>
        <position position="198"/>
    </location>
</feature>
<evidence type="ECO:0000256" key="5">
    <source>
        <dbReference type="ARBA" id="ARBA00022801"/>
    </source>
</evidence>
<evidence type="ECO:0000313" key="12">
    <source>
        <dbReference type="EMBL" id="USJ25962.1"/>
    </source>
</evidence>
<evidence type="ECO:0000256" key="7">
    <source>
        <dbReference type="ARBA" id="ARBA00022984"/>
    </source>
</evidence>
<feature type="active site" description="Nucleophile" evidence="9">
    <location>
        <position position="214"/>
    </location>
</feature>
<dbReference type="PROSITE" id="PS52029">
    <property type="entry name" value="LD_TPASE"/>
    <property type="match status" value="1"/>
</dbReference>
<sequence>MNLSRRSLLAVIASSVLSACTQIPKPEPKPKLIEPIGGDGGSPEKAADAAGVPTKTFDYARIYAPVKDEGYDVPGIQHTEIKPQFLRQEVAYATNEPPHSIVVDTQTMFLYYVLPGGRAIRYGVGLGAAGRAWKGRAVVQWKRKWPRWTVPDDMVARQPHLKKYGIDAGGMDPGLDNPLGARAMYIFQDGQDTLYRIHGSPQWRSIGKNASAGCVRMLQQDAIDLYDRVRGKTPLLVL</sequence>
<feature type="region of interest" description="Disordered" evidence="10">
    <location>
        <begin position="27"/>
        <end position="49"/>
    </location>
</feature>
<gene>
    <name evidence="12" type="ORF">NE863_26245</name>
</gene>